<dbReference type="RefSeq" id="WP_173814900.1">
    <property type="nucleotide sequence ID" value="NZ_JAAITX010000006.1"/>
</dbReference>
<dbReference type="InterPro" id="IPR003593">
    <property type="entry name" value="AAA+_ATPase"/>
</dbReference>
<keyword evidence="3 6" id="KW-0067">ATP-binding</keyword>
<evidence type="ECO:0000256" key="1">
    <source>
        <dbReference type="ARBA" id="ARBA00022448"/>
    </source>
</evidence>
<dbReference type="GO" id="GO:0005524">
    <property type="term" value="F:ATP binding"/>
    <property type="evidence" value="ECO:0007669"/>
    <property type="project" value="UniProtKB-KW"/>
</dbReference>
<evidence type="ECO:0000313" key="6">
    <source>
        <dbReference type="EMBL" id="NVH58861.1"/>
    </source>
</evidence>
<evidence type="ECO:0000313" key="7">
    <source>
        <dbReference type="Proteomes" id="UP000528555"/>
    </source>
</evidence>
<keyword evidence="2" id="KW-0547">Nucleotide-binding</keyword>
<dbReference type="Pfam" id="PF00005">
    <property type="entry name" value="ABC_tran"/>
    <property type="match status" value="1"/>
</dbReference>
<dbReference type="Proteomes" id="UP000528555">
    <property type="component" value="Unassembled WGS sequence"/>
</dbReference>
<comment type="caution">
    <text evidence="6">The sequence shown here is derived from an EMBL/GenBank/DDBJ whole genome shotgun (WGS) entry which is preliminary data.</text>
</comment>
<dbReference type="InterPro" id="IPR050093">
    <property type="entry name" value="ABC_SmlMolc_Importer"/>
</dbReference>
<dbReference type="Proteomes" id="UP000701680">
    <property type="component" value="Unassembled WGS sequence"/>
</dbReference>
<dbReference type="InterPro" id="IPR027417">
    <property type="entry name" value="P-loop_NTPase"/>
</dbReference>
<dbReference type="GO" id="GO:0016887">
    <property type="term" value="F:ATP hydrolysis activity"/>
    <property type="evidence" value="ECO:0007669"/>
    <property type="project" value="InterPro"/>
</dbReference>
<dbReference type="AlphaFoldDB" id="A0A850HLB7"/>
<reference evidence="6" key="2">
    <citation type="submission" date="2020-02" db="EMBL/GenBank/DDBJ databases">
        <authorList>
            <person name="Littmann E."/>
            <person name="Sorbara M."/>
        </authorList>
    </citation>
    <scope>NUCLEOTIDE SEQUENCE</scope>
    <source>
        <strain evidence="6">MSK.17.11</strain>
        <strain evidence="5">MSK.17.38</strain>
    </source>
</reference>
<organism evidence="6 7">
    <name type="scientific">Dorea phocaeensis</name>
    <dbReference type="NCBI Taxonomy" id="2040291"/>
    <lineage>
        <taxon>Bacteria</taxon>
        <taxon>Bacillati</taxon>
        <taxon>Bacillota</taxon>
        <taxon>Clostridia</taxon>
        <taxon>Lachnospirales</taxon>
        <taxon>Lachnospiraceae</taxon>
        <taxon>Dorea</taxon>
    </lineage>
</organism>
<dbReference type="PROSITE" id="PS50893">
    <property type="entry name" value="ABC_TRANSPORTER_2"/>
    <property type="match status" value="1"/>
</dbReference>
<reference evidence="7 8" key="1">
    <citation type="journal article" date="2020" name="Cell Host Microbe">
        <title>Functional and Genomic Variation between Human-Derived Isolates of Lachnospiraceae Reveals Inter- and Intra-Species Diversity.</title>
        <authorList>
            <person name="Sorbara M.T."/>
            <person name="Littmann E.R."/>
            <person name="Fontana E."/>
            <person name="Moody T.U."/>
            <person name="Kohout C.E."/>
            <person name="Gjonbalaj M."/>
            <person name="Eaton V."/>
            <person name="Seok R."/>
            <person name="Leiner I.M."/>
            <person name="Pamer E.G."/>
        </authorList>
    </citation>
    <scope>NUCLEOTIDE SEQUENCE [LARGE SCALE GENOMIC DNA]</scope>
    <source>
        <strain evidence="6 7">MSK.17.11</strain>
        <strain evidence="5 8">MSK.17.38</strain>
    </source>
</reference>
<dbReference type="EMBL" id="JAAIUO010000006">
    <property type="protein sequence ID" value="NSK15088.1"/>
    <property type="molecule type" value="Genomic_DNA"/>
</dbReference>
<dbReference type="SUPFAM" id="SSF52540">
    <property type="entry name" value="P-loop containing nucleoside triphosphate hydrolases"/>
    <property type="match status" value="1"/>
</dbReference>
<dbReference type="PANTHER" id="PTHR42781:SF4">
    <property type="entry name" value="SPERMIDINE_PUTRESCINE IMPORT ATP-BINDING PROTEIN POTA"/>
    <property type="match status" value="1"/>
</dbReference>
<keyword evidence="7" id="KW-1185">Reference proteome</keyword>
<protein>
    <submittedName>
        <fullName evidence="6">ATP-binding cassette domain-containing protein</fullName>
    </submittedName>
</protein>
<proteinExistence type="predicted"/>
<evidence type="ECO:0000256" key="2">
    <source>
        <dbReference type="ARBA" id="ARBA00022741"/>
    </source>
</evidence>
<dbReference type="SMART" id="SM00382">
    <property type="entry name" value="AAA"/>
    <property type="match status" value="1"/>
</dbReference>
<dbReference type="InterPro" id="IPR003439">
    <property type="entry name" value="ABC_transporter-like_ATP-bd"/>
</dbReference>
<evidence type="ECO:0000313" key="5">
    <source>
        <dbReference type="EMBL" id="NSK15088.1"/>
    </source>
</evidence>
<feature type="domain" description="ABC transporter" evidence="4">
    <location>
        <begin position="1"/>
        <end position="233"/>
    </location>
</feature>
<dbReference type="PANTHER" id="PTHR42781">
    <property type="entry name" value="SPERMIDINE/PUTRESCINE IMPORT ATP-BINDING PROTEIN POTA"/>
    <property type="match status" value="1"/>
</dbReference>
<evidence type="ECO:0000259" key="4">
    <source>
        <dbReference type="PROSITE" id="PS50893"/>
    </source>
</evidence>
<dbReference type="InterPro" id="IPR017871">
    <property type="entry name" value="ABC_transporter-like_CS"/>
</dbReference>
<accession>A0A850HLB7</accession>
<evidence type="ECO:0000256" key="3">
    <source>
        <dbReference type="ARBA" id="ARBA00022840"/>
    </source>
</evidence>
<keyword evidence="1" id="KW-0813">Transport</keyword>
<sequence>MALEVRIKKQFPDFLLDVEFQTEEEIFGVLGESGCGKSLTLKCIAGIERPDQGRIVLNGRELFDSKKGINLPARERKIGYLFQEYALFPNMTVEENIAVGIKEKKKGEKKKKIHDYIQKFFLEGLEKKHPSSLSGGQKQRVAIARMLAAEPELILLDEPFSAVDSYLKWKLEQMLLEWLEEVQVTTLLVSHNRDEVYRLCDRMGIIHKGHMEVCGKKQEIFQNPGTVSAAILTGCKNIARIATITEGRAEIADWGVLLPLPDPKISMGDVFTHVGIRAHDIRMLPSDEDGRRGLEDSKNTEELIAVLPAVVERKIEGPFDDIYVLRLAMQKDTDMAFRVEIARNEGAVFIEKQNVKLGIPKEKILWLR</sequence>
<dbReference type="PROSITE" id="PS00211">
    <property type="entry name" value="ABC_TRANSPORTER_1"/>
    <property type="match status" value="1"/>
</dbReference>
<name>A0A850HLB7_9FIRM</name>
<dbReference type="Gene3D" id="3.40.50.300">
    <property type="entry name" value="P-loop containing nucleotide triphosphate hydrolases"/>
    <property type="match status" value="1"/>
</dbReference>
<evidence type="ECO:0000313" key="8">
    <source>
        <dbReference type="Proteomes" id="UP000701680"/>
    </source>
</evidence>
<gene>
    <name evidence="6" type="ORF">G5A66_09440</name>
    <name evidence="5" type="ORF">G5A75_09465</name>
</gene>
<dbReference type="EMBL" id="JAAITX010000006">
    <property type="protein sequence ID" value="NVH58861.1"/>
    <property type="molecule type" value="Genomic_DNA"/>
</dbReference>